<evidence type="ECO:0000313" key="1">
    <source>
        <dbReference type="EMBL" id="KAF9951102.1"/>
    </source>
</evidence>
<reference evidence="1" key="1">
    <citation type="journal article" date="2020" name="Fungal Divers.">
        <title>Resolving the Mortierellaceae phylogeny through synthesis of multi-gene phylogenetics and phylogenomics.</title>
        <authorList>
            <person name="Vandepol N."/>
            <person name="Liber J."/>
            <person name="Desiro A."/>
            <person name="Na H."/>
            <person name="Kennedy M."/>
            <person name="Barry K."/>
            <person name="Grigoriev I.V."/>
            <person name="Miller A.N."/>
            <person name="O'Donnell K."/>
            <person name="Stajich J.E."/>
            <person name="Bonito G."/>
        </authorList>
    </citation>
    <scope>NUCLEOTIDE SEQUENCE</scope>
    <source>
        <strain evidence="1">MES-2147</strain>
    </source>
</reference>
<evidence type="ECO:0000313" key="2">
    <source>
        <dbReference type="Proteomes" id="UP000749646"/>
    </source>
</evidence>
<organism evidence="1 2">
    <name type="scientific">Modicella reniformis</name>
    <dbReference type="NCBI Taxonomy" id="1440133"/>
    <lineage>
        <taxon>Eukaryota</taxon>
        <taxon>Fungi</taxon>
        <taxon>Fungi incertae sedis</taxon>
        <taxon>Mucoromycota</taxon>
        <taxon>Mortierellomycotina</taxon>
        <taxon>Mortierellomycetes</taxon>
        <taxon>Mortierellales</taxon>
        <taxon>Mortierellaceae</taxon>
        <taxon>Modicella</taxon>
    </lineage>
</organism>
<name>A0A9P6IX43_9FUNG</name>
<proteinExistence type="predicted"/>
<feature type="non-terminal residue" evidence="1">
    <location>
        <position position="1"/>
    </location>
</feature>
<sequence>VETYSMSNKDRERADYYPKYMYYHASEEDAAKFHLKYATTNVSNLSAENRFLAETSASSMQETKRTINDDIMALGKDMVKRSRRQDEELAELKGLVKELMSELRSKNTPS</sequence>
<gene>
    <name evidence="1" type="ORF">BGZ65_006190</name>
</gene>
<accession>A0A9P6IX43</accession>
<comment type="caution">
    <text evidence="1">The sequence shown here is derived from an EMBL/GenBank/DDBJ whole genome shotgun (WGS) entry which is preliminary data.</text>
</comment>
<protein>
    <submittedName>
        <fullName evidence="1">Uncharacterized protein</fullName>
    </submittedName>
</protein>
<dbReference type="OrthoDB" id="2352140at2759"/>
<dbReference type="Proteomes" id="UP000749646">
    <property type="component" value="Unassembled WGS sequence"/>
</dbReference>
<keyword evidence="2" id="KW-1185">Reference proteome</keyword>
<dbReference type="EMBL" id="JAAAHW010007115">
    <property type="protein sequence ID" value="KAF9951102.1"/>
    <property type="molecule type" value="Genomic_DNA"/>
</dbReference>
<dbReference type="AlphaFoldDB" id="A0A9P6IX43"/>